<protein>
    <recommendedName>
        <fullName evidence="3">Nucleoporin NUP35</fullName>
    </recommendedName>
    <alternativeName>
        <fullName evidence="11">35 kDa nucleoporin</fullName>
    </alternativeName>
    <alternativeName>
        <fullName evidence="10">Nucleoporin NUP53</fullName>
    </alternativeName>
</protein>
<dbReference type="GeneID" id="6100542"/>
<evidence type="ECO:0000256" key="12">
    <source>
        <dbReference type="SAM" id="MobiDB-lite"/>
    </source>
</evidence>
<dbReference type="Gene3D" id="3.30.70.330">
    <property type="match status" value="1"/>
</dbReference>
<reference evidence="15" key="1">
    <citation type="journal article" date="2007" name="Science">
        <title>Draft genome of the filarial nematode parasite Brugia malayi.</title>
        <authorList>
            <person name="Ghedin E."/>
            <person name="Wang S."/>
            <person name="Spiro D."/>
            <person name="Caler E."/>
            <person name="Zhao Q."/>
            <person name="Crabtree J."/>
            <person name="Allen J.E."/>
            <person name="Delcher A.L."/>
            <person name="Guiliano D.B."/>
            <person name="Miranda-Saavedra D."/>
            <person name="Angiuoli S.V."/>
            <person name="Creasy T."/>
            <person name="Amedeo P."/>
            <person name="Haas B."/>
            <person name="El-Sayed N.M."/>
            <person name="Wortman J.R."/>
            <person name="Feldblyum T."/>
            <person name="Tallon L."/>
            <person name="Schatz M."/>
            <person name="Shumway M."/>
            <person name="Koo H."/>
            <person name="Salzberg S.L."/>
            <person name="Schobel S."/>
            <person name="Pertea M."/>
            <person name="Pop M."/>
            <person name="White O."/>
            <person name="Barton G.J."/>
            <person name="Carlow C.K."/>
            <person name="Crawford M.J."/>
            <person name="Daub J."/>
            <person name="Dimmic M.W."/>
            <person name="Estes C.F."/>
            <person name="Foster J.M."/>
            <person name="Ganatra M."/>
            <person name="Gregory W.F."/>
            <person name="Johnson N.M."/>
            <person name="Jin J."/>
            <person name="Komuniecki R."/>
            <person name="Korf I."/>
            <person name="Kumar S."/>
            <person name="Laney S."/>
            <person name="Li B.W."/>
            <person name="Li W."/>
            <person name="Lindblom T.H."/>
            <person name="Lustigman S."/>
            <person name="Ma D."/>
            <person name="Maina C.V."/>
            <person name="Martin D.M."/>
            <person name="McCarter J.P."/>
            <person name="McReynolds L."/>
            <person name="Mitreva M."/>
            <person name="Nutman T.B."/>
            <person name="Parkinson J."/>
            <person name="Peregrin-Alvarez J.M."/>
            <person name="Poole C."/>
            <person name="Ren Q."/>
            <person name="Saunders L."/>
            <person name="Sluder A.E."/>
            <person name="Smith K."/>
            <person name="Stanke M."/>
            <person name="Unnasch T.R."/>
            <person name="Ware J."/>
            <person name="Wei A.D."/>
            <person name="Weil G."/>
            <person name="Williams D.J."/>
            <person name="Zhang Y."/>
            <person name="Williams S.A."/>
            <person name="Fraser-Liggett C."/>
            <person name="Slatko B."/>
            <person name="Blaxter M.L."/>
            <person name="Scott A.L."/>
        </authorList>
    </citation>
    <scope>NUCLEOTIDE SEQUENCE</scope>
    <source>
        <strain evidence="15">FR3</strain>
    </source>
</reference>
<dbReference type="InterPro" id="IPR012677">
    <property type="entry name" value="Nucleotide-bd_a/b_plait_sf"/>
</dbReference>
<reference evidence="14" key="2">
    <citation type="submission" date="2019-04" db="EMBL/GenBank/DDBJ databases">
        <authorList>
            <person name="Howe K."/>
            <person name="Paulini M."/>
            <person name="Williams G."/>
        </authorList>
    </citation>
    <scope>NUCLEOTIDE SEQUENCE [LARGE SCALE GENOMIC DNA]</scope>
    <source>
        <strain evidence="14">FR3</strain>
    </source>
</reference>
<dbReference type="GO" id="GO:0044613">
    <property type="term" value="C:nuclear pore central transport channel"/>
    <property type="evidence" value="ECO:0007669"/>
    <property type="project" value="TreeGrafter"/>
</dbReference>
<keyword evidence="15" id="KW-1185">Reference proteome</keyword>
<evidence type="ECO:0000259" key="13">
    <source>
        <dbReference type="Pfam" id="PF05172"/>
    </source>
</evidence>
<dbReference type="PANTHER" id="PTHR21527:SF6">
    <property type="entry name" value="NUCLEOPORIN NUP35"/>
    <property type="match status" value="1"/>
</dbReference>
<reference evidence="16" key="3">
    <citation type="submission" date="2022-04" db="UniProtKB">
        <authorList>
            <consortium name="WormBaseParasite"/>
        </authorList>
    </citation>
    <scope>IDENTIFICATION</scope>
</reference>
<comment type="similarity">
    <text evidence="2">Belongs to the Nup35 family.</text>
</comment>
<gene>
    <name evidence="14" type="primary">Bma-npp-19</name>
    <name evidence="16" type="synonym">Bm1_28230</name>
    <name evidence="14" type="ORF">BM_BM5256</name>
</gene>
<keyword evidence="5" id="KW-0509">mRNA transport</keyword>
<dbReference type="GO" id="GO:0005543">
    <property type="term" value="F:phospholipid binding"/>
    <property type="evidence" value="ECO:0007669"/>
    <property type="project" value="TreeGrafter"/>
</dbReference>
<evidence type="ECO:0000256" key="8">
    <source>
        <dbReference type="ARBA" id="ARBA00023132"/>
    </source>
</evidence>
<evidence type="ECO:0000256" key="4">
    <source>
        <dbReference type="ARBA" id="ARBA00022448"/>
    </source>
</evidence>
<evidence type="ECO:0000313" key="16">
    <source>
        <dbReference type="WBParaSite" id="Bm5256e.1"/>
    </source>
</evidence>
<feature type="compositionally biased region" description="Low complexity" evidence="12">
    <location>
        <begin position="60"/>
        <end position="72"/>
    </location>
</feature>
<keyword evidence="6" id="KW-0653">Protein transport</keyword>
<keyword evidence="4" id="KW-0813">Transport</keyword>
<evidence type="ECO:0000313" key="14">
    <source>
        <dbReference type="EMBL" id="VIO87651.1"/>
    </source>
</evidence>
<sequence length="294" mass="33078">MIADSEVSLFSDSSRLSSSNTHSQHSAPSFLFGSHSRRRSLIMSFDDSSEKRTTEQDTLTSSSKSSSQTNKSVHWSPALTQTKNTSLGGLYEDFHMDTDLDKLSSVGSDVPVDKKLLRTGLLCLVFLVKMQQMSLNYLHDMEQLWLIVEGNWMFIRYASPIHAQQALSRNGQIMDGRLRLGVVPVDNQELMNLEDDDYLNIFSQTNNENSNQFSRNGSILSEVSFFCENDPSTITLSCPLDTSFNPSLIASPVRGGIRSLRASFNAVDNYYRVDDEKEPEKSHGFLDKLWSFVS</sequence>
<keyword evidence="7" id="KW-0811">Translocation</keyword>
<accession>A0A4E9ETV0</accession>
<keyword evidence="9" id="KW-0539">Nucleus</keyword>
<dbReference type="RefSeq" id="XP_042930287.1">
    <property type="nucleotide sequence ID" value="XM_043074353.1"/>
</dbReference>
<accession>A0A8L7TAH4</accession>
<dbReference type="EMBL" id="CAAKNF010000196">
    <property type="protein sequence ID" value="VIO87651.1"/>
    <property type="molecule type" value="Genomic_DNA"/>
</dbReference>
<dbReference type="GO" id="GO:0006607">
    <property type="term" value="P:NLS-bearing protein import into nucleus"/>
    <property type="evidence" value="ECO:0007669"/>
    <property type="project" value="TreeGrafter"/>
</dbReference>
<evidence type="ECO:0000256" key="3">
    <source>
        <dbReference type="ARBA" id="ARBA00016439"/>
    </source>
</evidence>
<evidence type="ECO:0000256" key="9">
    <source>
        <dbReference type="ARBA" id="ARBA00023242"/>
    </source>
</evidence>
<evidence type="ECO:0000313" key="15">
    <source>
        <dbReference type="Proteomes" id="UP000006672"/>
    </source>
</evidence>
<dbReference type="Proteomes" id="UP000006672">
    <property type="component" value="Unassembled WGS sequence"/>
</dbReference>
<evidence type="ECO:0000256" key="10">
    <source>
        <dbReference type="ARBA" id="ARBA00029997"/>
    </source>
</evidence>
<dbReference type="GO" id="GO:0051028">
    <property type="term" value="P:mRNA transport"/>
    <property type="evidence" value="ECO:0007669"/>
    <property type="project" value="UniProtKB-KW"/>
</dbReference>
<feature type="region of interest" description="Disordered" evidence="12">
    <location>
        <begin position="44"/>
        <end position="78"/>
    </location>
</feature>
<dbReference type="GO" id="GO:0044615">
    <property type="term" value="C:nuclear pore nuclear basket"/>
    <property type="evidence" value="ECO:0007669"/>
    <property type="project" value="TreeGrafter"/>
</dbReference>
<evidence type="ECO:0000256" key="11">
    <source>
        <dbReference type="ARBA" id="ARBA00030250"/>
    </source>
</evidence>
<dbReference type="WBParaSite" id="Bm5256e.1">
    <property type="protein sequence ID" value="Bm5256e.1"/>
    <property type="gene ID" value="WBGene00225517"/>
</dbReference>
<evidence type="ECO:0000256" key="2">
    <source>
        <dbReference type="ARBA" id="ARBA00009454"/>
    </source>
</evidence>
<dbReference type="OrthoDB" id="10015491at2759"/>
<keyword evidence="8" id="KW-0906">Nuclear pore complex</keyword>
<organism evidence="14">
    <name type="scientific">Brugia malayi</name>
    <name type="common">Filarial nematode worm</name>
    <dbReference type="NCBI Taxonomy" id="6279"/>
    <lineage>
        <taxon>Eukaryota</taxon>
        <taxon>Metazoa</taxon>
        <taxon>Ecdysozoa</taxon>
        <taxon>Nematoda</taxon>
        <taxon>Chromadorea</taxon>
        <taxon>Rhabditida</taxon>
        <taxon>Spirurina</taxon>
        <taxon>Spiruromorpha</taxon>
        <taxon>Filarioidea</taxon>
        <taxon>Onchocercidae</taxon>
        <taxon>Brugia</taxon>
    </lineage>
</organism>
<dbReference type="CTD" id="6100542"/>
<evidence type="ECO:0000256" key="6">
    <source>
        <dbReference type="ARBA" id="ARBA00022927"/>
    </source>
</evidence>
<name>A0A4E9ETV0_BRUMA</name>
<dbReference type="InterPro" id="IPR007846">
    <property type="entry name" value="RRM_NUP35_dom"/>
</dbReference>
<dbReference type="GO" id="GO:0006999">
    <property type="term" value="P:nuclear pore organization"/>
    <property type="evidence" value="ECO:0007669"/>
    <property type="project" value="TreeGrafter"/>
</dbReference>
<dbReference type="Pfam" id="PF05172">
    <property type="entry name" value="RRM_Nup35"/>
    <property type="match status" value="1"/>
</dbReference>
<feature type="domain" description="RRM Nup35-type" evidence="13">
    <location>
        <begin position="148"/>
        <end position="190"/>
    </location>
</feature>
<dbReference type="SUPFAM" id="SSF54928">
    <property type="entry name" value="RNA-binding domain, RBD"/>
    <property type="match status" value="1"/>
</dbReference>
<proteinExistence type="inferred from homology"/>
<dbReference type="AlphaFoldDB" id="A0A4E9ETV0"/>
<comment type="subcellular location">
    <subcellularLocation>
        <location evidence="1">Nucleus</location>
        <location evidence="1">Nuclear pore complex</location>
    </subcellularLocation>
</comment>
<evidence type="ECO:0000256" key="1">
    <source>
        <dbReference type="ARBA" id="ARBA00004567"/>
    </source>
</evidence>
<dbReference type="GO" id="GO:0017056">
    <property type="term" value="F:structural constituent of nuclear pore"/>
    <property type="evidence" value="ECO:0007669"/>
    <property type="project" value="TreeGrafter"/>
</dbReference>
<dbReference type="InterPro" id="IPR035979">
    <property type="entry name" value="RBD_domain_sf"/>
</dbReference>
<evidence type="ECO:0000256" key="5">
    <source>
        <dbReference type="ARBA" id="ARBA00022816"/>
    </source>
</evidence>
<dbReference type="PANTHER" id="PTHR21527">
    <property type="entry name" value="NUCLEOPORIN NUP35"/>
    <property type="match status" value="1"/>
</dbReference>
<evidence type="ECO:0000256" key="7">
    <source>
        <dbReference type="ARBA" id="ARBA00023010"/>
    </source>
</evidence>
<dbReference type="GO" id="GO:0003676">
    <property type="term" value="F:nucleic acid binding"/>
    <property type="evidence" value="ECO:0007669"/>
    <property type="project" value="InterPro"/>
</dbReference>